<feature type="region of interest" description="Disordered" evidence="1">
    <location>
        <begin position="21"/>
        <end position="54"/>
    </location>
</feature>
<proteinExistence type="predicted"/>
<dbReference type="EMBL" id="CALNXI010001488">
    <property type="protein sequence ID" value="CAH3170551.1"/>
    <property type="molecule type" value="Genomic_DNA"/>
</dbReference>
<evidence type="ECO:0000313" key="2">
    <source>
        <dbReference type="EMBL" id="CAH3170551.1"/>
    </source>
</evidence>
<evidence type="ECO:0008006" key="4">
    <source>
        <dbReference type="Google" id="ProtNLM"/>
    </source>
</evidence>
<gene>
    <name evidence="2" type="ORF">PEVE_00007313</name>
</gene>
<accession>A0ABN8QWI3</accession>
<dbReference type="Proteomes" id="UP001159427">
    <property type="component" value="Unassembled WGS sequence"/>
</dbReference>
<protein>
    <recommendedName>
        <fullName evidence="4">Protein Wnt</fullName>
    </recommendedName>
</protein>
<evidence type="ECO:0000313" key="3">
    <source>
        <dbReference type="Proteomes" id="UP001159427"/>
    </source>
</evidence>
<sequence length="82" mass="9050">MRDSNPNAFARQVHFANGFPPKGLVRDVSPGTRSSYPSPKGHYVSLDEVSPRKGRTHRVIPPLAKGRECTGCGKFKLLFLTI</sequence>
<evidence type="ECO:0000256" key="1">
    <source>
        <dbReference type="SAM" id="MobiDB-lite"/>
    </source>
</evidence>
<name>A0ABN8QWI3_9CNID</name>
<organism evidence="2 3">
    <name type="scientific">Porites evermanni</name>
    <dbReference type="NCBI Taxonomy" id="104178"/>
    <lineage>
        <taxon>Eukaryota</taxon>
        <taxon>Metazoa</taxon>
        <taxon>Cnidaria</taxon>
        <taxon>Anthozoa</taxon>
        <taxon>Hexacorallia</taxon>
        <taxon>Scleractinia</taxon>
        <taxon>Fungiina</taxon>
        <taxon>Poritidae</taxon>
        <taxon>Porites</taxon>
    </lineage>
</organism>
<keyword evidence="3" id="KW-1185">Reference proteome</keyword>
<reference evidence="2 3" key="1">
    <citation type="submission" date="2022-05" db="EMBL/GenBank/DDBJ databases">
        <authorList>
            <consortium name="Genoscope - CEA"/>
            <person name="William W."/>
        </authorList>
    </citation>
    <scope>NUCLEOTIDE SEQUENCE [LARGE SCALE GENOMIC DNA]</scope>
</reference>
<comment type="caution">
    <text evidence="2">The sequence shown here is derived from an EMBL/GenBank/DDBJ whole genome shotgun (WGS) entry which is preliminary data.</text>
</comment>